<dbReference type="Gene3D" id="3.90.190.20">
    <property type="entry name" value="Mur ligase, C-terminal domain"/>
    <property type="match status" value="1"/>
</dbReference>
<feature type="compositionally biased region" description="Acidic residues" evidence="18">
    <location>
        <begin position="42"/>
        <end position="51"/>
    </location>
</feature>
<evidence type="ECO:0000256" key="3">
    <source>
        <dbReference type="ARBA" id="ARBA00005150"/>
    </source>
</evidence>
<dbReference type="Proteomes" id="UP000549695">
    <property type="component" value="Unassembled WGS sequence"/>
</dbReference>
<dbReference type="Gene3D" id="3.40.1190.10">
    <property type="entry name" value="Mur-like, catalytic domain"/>
    <property type="match status" value="1"/>
</dbReference>
<evidence type="ECO:0000256" key="12">
    <source>
        <dbReference type="ARBA" id="ARBA00022840"/>
    </source>
</evidence>
<keyword evidence="14" id="KW-0289">Folate biosynthesis</keyword>
<comment type="subunit">
    <text evidence="5">Monomer.</text>
</comment>
<gene>
    <name evidence="21" type="ORF">HDA37_001450</name>
</gene>
<accession>A0A852W450</accession>
<dbReference type="EC" id="6.3.2.17" evidence="7"/>
<comment type="pathway">
    <text evidence="3">Cofactor biosynthesis; tetrahydrofolylpolyglutamate biosynthesis.</text>
</comment>
<evidence type="ECO:0000256" key="15">
    <source>
        <dbReference type="ARBA" id="ARBA00030592"/>
    </source>
</evidence>
<evidence type="ECO:0000256" key="13">
    <source>
        <dbReference type="ARBA" id="ARBA00022842"/>
    </source>
</evidence>
<feature type="domain" description="Mur ligase central" evidence="20">
    <location>
        <begin position="229"/>
        <end position="373"/>
    </location>
</feature>
<evidence type="ECO:0000256" key="17">
    <source>
        <dbReference type="ARBA" id="ARBA00049161"/>
    </source>
</evidence>
<evidence type="ECO:0000256" key="18">
    <source>
        <dbReference type="SAM" id="MobiDB-lite"/>
    </source>
</evidence>
<comment type="pathway">
    <text evidence="2">Cofactor biosynthesis; tetrahydrofolate biosynthesis; 7,8-dihydrofolate from 2-amino-4-hydroxy-6-hydroxymethyl-7,8-dihydropteridine diphosphate and 4-aminobenzoate: step 2/2.</text>
</comment>
<evidence type="ECO:0000256" key="5">
    <source>
        <dbReference type="ARBA" id="ARBA00011245"/>
    </source>
</evidence>
<dbReference type="InterPro" id="IPR004101">
    <property type="entry name" value="Mur_ligase_C"/>
</dbReference>
<dbReference type="NCBIfam" id="TIGR01499">
    <property type="entry name" value="folC"/>
    <property type="match status" value="1"/>
</dbReference>
<comment type="caution">
    <text evidence="21">The sequence shown here is derived from an EMBL/GenBank/DDBJ whole genome shotgun (WGS) entry which is preliminary data.</text>
</comment>
<keyword evidence="22" id="KW-1185">Reference proteome</keyword>
<dbReference type="GeneID" id="98051245"/>
<evidence type="ECO:0000256" key="6">
    <source>
        <dbReference type="ARBA" id="ARBA00013023"/>
    </source>
</evidence>
<feature type="domain" description="Mur ligase C-terminal" evidence="19">
    <location>
        <begin position="401"/>
        <end position="529"/>
    </location>
</feature>
<evidence type="ECO:0000256" key="1">
    <source>
        <dbReference type="ARBA" id="ARBA00001946"/>
    </source>
</evidence>
<dbReference type="PANTHER" id="PTHR11136">
    <property type="entry name" value="FOLYLPOLYGLUTAMATE SYNTHASE-RELATED"/>
    <property type="match status" value="1"/>
</dbReference>
<dbReference type="RefSeq" id="WP_161152630.1">
    <property type="nucleotide sequence ID" value="NZ_BAAAJZ010000008.1"/>
</dbReference>
<dbReference type="InterPro" id="IPR001645">
    <property type="entry name" value="Folylpolyglutamate_synth"/>
</dbReference>
<dbReference type="GO" id="GO:0046656">
    <property type="term" value="P:folic acid biosynthetic process"/>
    <property type="evidence" value="ECO:0007669"/>
    <property type="project" value="UniProtKB-KW"/>
</dbReference>
<keyword evidence="9 21" id="KW-0436">Ligase</keyword>
<dbReference type="EC" id="6.3.2.12" evidence="6"/>
<dbReference type="Pfam" id="PF08245">
    <property type="entry name" value="Mur_ligase_M"/>
    <property type="match status" value="1"/>
</dbReference>
<proteinExistence type="inferred from homology"/>
<evidence type="ECO:0000256" key="16">
    <source>
        <dbReference type="ARBA" id="ARBA00047493"/>
    </source>
</evidence>
<dbReference type="PANTHER" id="PTHR11136:SF0">
    <property type="entry name" value="DIHYDROFOLATE SYNTHETASE-RELATED"/>
    <property type="match status" value="1"/>
</dbReference>
<evidence type="ECO:0000256" key="14">
    <source>
        <dbReference type="ARBA" id="ARBA00022909"/>
    </source>
</evidence>
<dbReference type="SUPFAM" id="SSF53244">
    <property type="entry name" value="MurD-like peptide ligases, peptide-binding domain"/>
    <property type="match status" value="1"/>
</dbReference>
<protein>
    <recommendedName>
        <fullName evidence="8">Dihydrofolate synthase/folylpolyglutamate synthase</fullName>
        <ecNumber evidence="6">6.3.2.12</ecNumber>
        <ecNumber evidence="7">6.3.2.17</ecNumber>
    </recommendedName>
    <alternativeName>
        <fullName evidence="15">Tetrahydrofolylpolyglutamate synthase</fullName>
    </alternativeName>
</protein>
<dbReference type="GO" id="GO:0005737">
    <property type="term" value="C:cytoplasm"/>
    <property type="evidence" value="ECO:0007669"/>
    <property type="project" value="TreeGrafter"/>
</dbReference>
<comment type="cofactor">
    <cofactor evidence="1">
        <name>Mg(2+)</name>
        <dbReference type="ChEBI" id="CHEBI:18420"/>
    </cofactor>
</comment>
<feature type="compositionally biased region" description="Low complexity" evidence="18">
    <location>
        <begin position="31"/>
        <end position="41"/>
    </location>
</feature>
<evidence type="ECO:0000256" key="9">
    <source>
        <dbReference type="ARBA" id="ARBA00022598"/>
    </source>
</evidence>
<comment type="catalytic activity">
    <reaction evidence="17">
        <text>7,8-dihydropteroate + L-glutamate + ATP = 7,8-dihydrofolate + ADP + phosphate + H(+)</text>
        <dbReference type="Rhea" id="RHEA:23584"/>
        <dbReference type="ChEBI" id="CHEBI:15378"/>
        <dbReference type="ChEBI" id="CHEBI:17839"/>
        <dbReference type="ChEBI" id="CHEBI:29985"/>
        <dbReference type="ChEBI" id="CHEBI:30616"/>
        <dbReference type="ChEBI" id="CHEBI:43474"/>
        <dbReference type="ChEBI" id="CHEBI:57451"/>
        <dbReference type="ChEBI" id="CHEBI:456216"/>
        <dbReference type="EC" id="6.3.2.12"/>
    </reaction>
</comment>
<keyword evidence="10" id="KW-0479">Metal-binding</keyword>
<dbReference type="SUPFAM" id="SSF53623">
    <property type="entry name" value="MurD-like peptide ligases, catalytic domain"/>
    <property type="match status" value="1"/>
</dbReference>
<evidence type="ECO:0000256" key="10">
    <source>
        <dbReference type="ARBA" id="ARBA00022723"/>
    </source>
</evidence>
<evidence type="ECO:0000313" key="21">
    <source>
        <dbReference type="EMBL" id="NYG01165.1"/>
    </source>
</evidence>
<comment type="similarity">
    <text evidence="4">Belongs to the folylpolyglutamate synthase family.</text>
</comment>
<dbReference type="EMBL" id="JACCCZ010000001">
    <property type="protein sequence ID" value="NYG01165.1"/>
    <property type="molecule type" value="Genomic_DNA"/>
</dbReference>
<keyword evidence="12" id="KW-0067">ATP-binding</keyword>
<evidence type="ECO:0000256" key="2">
    <source>
        <dbReference type="ARBA" id="ARBA00004799"/>
    </source>
</evidence>
<dbReference type="InterPro" id="IPR036615">
    <property type="entry name" value="Mur_ligase_C_dom_sf"/>
</dbReference>
<name>A0A852W450_PSEA5</name>
<comment type="catalytic activity">
    <reaction evidence="16">
        <text>(6S)-5,6,7,8-tetrahydrofolyl-(gamma-L-Glu)(n) + L-glutamate + ATP = (6S)-5,6,7,8-tetrahydrofolyl-(gamma-L-Glu)(n+1) + ADP + phosphate + H(+)</text>
        <dbReference type="Rhea" id="RHEA:10580"/>
        <dbReference type="Rhea" id="RHEA-COMP:14738"/>
        <dbReference type="Rhea" id="RHEA-COMP:14740"/>
        <dbReference type="ChEBI" id="CHEBI:15378"/>
        <dbReference type="ChEBI" id="CHEBI:29985"/>
        <dbReference type="ChEBI" id="CHEBI:30616"/>
        <dbReference type="ChEBI" id="CHEBI:43474"/>
        <dbReference type="ChEBI" id="CHEBI:141005"/>
        <dbReference type="ChEBI" id="CHEBI:456216"/>
        <dbReference type="EC" id="6.3.2.17"/>
    </reaction>
</comment>
<keyword evidence="11" id="KW-0547">Nucleotide-binding</keyword>
<dbReference type="Pfam" id="PF02875">
    <property type="entry name" value="Mur_ligase_C"/>
    <property type="match status" value="1"/>
</dbReference>
<evidence type="ECO:0000259" key="19">
    <source>
        <dbReference type="Pfam" id="PF02875"/>
    </source>
</evidence>
<evidence type="ECO:0000256" key="8">
    <source>
        <dbReference type="ARBA" id="ARBA00019357"/>
    </source>
</evidence>
<evidence type="ECO:0000256" key="4">
    <source>
        <dbReference type="ARBA" id="ARBA00008276"/>
    </source>
</evidence>
<feature type="compositionally biased region" description="Acidic residues" evidence="18">
    <location>
        <begin position="1"/>
        <end position="13"/>
    </location>
</feature>
<dbReference type="GO" id="GO:0008841">
    <property type="term" value="F:dihydrofolate synthase activity"/>
    <property type="evidence" value="ECO:0007669"/>
    <property type="project" value="UniProtKB-EC"/>
</dbReference>
<dbReference type="GO" id="GO:0005524">
    <property type="term" value="F:ATP binding"/>
    <property type="evidence" value="ECO:0007669"/>
    <property type="project" value="UniProtKB-KW"/>
</dbReference>
<evidence type="ECO:0000256" key="7">
    <source>
        <dbReference type="ARBA" id="ARBA00013025"/>
    </source>
</evidence>
<sequence length="545" mass="56930">MAKEYDEFDDFTEADSPTYGGDRWAEGGFGDSPDGEPSGGDAEQEQDDEPGGEDRSDAPEASDAAPEDTQEALIAAVLDEIRGGGDPDVVPAQSTVTGYAEFLAVDAALDRRWPESVMEPSLERMQALCDALGDPQRGYPVVHLTGTNGKTSTSRMVDALLTEIGLRTGRYTSPHLQRATERINLDNRPVTPERYVAAYREVEPLVELVDAGRGDAPALSKFEVLTAMAFAAFSDAPVEAAVIEVGLGGRWDATNVADGNVAVVLPVGLDHAEYLGDDITDIAREKSGIIKEGSVAVLAAQDKRVAEVLLERCAEVGAQVAREGAEFGVVERELAVGGQRLELQGLSGRYDEIFLPLHGEHQASNAAVALAAAEALVGAGTAQPLDPDAVRAAFASVRSPGRLEPVEGGPDRPTVLLDAAHNPAGATALAGALGSEFRFTRLVGVIGVLQGKDARGILEGLQPALHEVVVTTNSSPRAMDPDELGALAAEVFGSERVSVEPSLAEAVEQAREIAEEAGGSGVGVVVTGSVVTVGEARALFGKEPE</sequence>
<dbReference type="FunFam" id="3.40.1190.10:FF:000004">
    <property type="entry name" value="Dihydrofolate synthase/folylpolyglutamate synthase"/>
    <property type="match status" value="1"/>
</dbReference>
<feature type="region of interest" description="Disordered" evidence="18">
    <location>
        <begin position="1"/>
        <end position="68"/>
    </location>
</feature>
<dbReference type="InterPro" id="IPR013221">
    <property type="entry name" value="Mur_ligase_cen"/>
</dbReference>
<dbReference type="GO" id="GO:0046872">
    <property type="term" value="F:metal ion binding"/>
    <property type="evidence" value="ECO:0007669"/>
    <property type="project" value="UniProtKB-KW"/>
</dbReference>
<evidence type="ECO:0000259" key="20">
    <source>
        <dbReference type="Pfam" id="PF08245"/>
    </source>
</evidence>
<evidence type="ECO:0000256" key="11">
    <source>
        <dbReference type="ARBA" id="ARBA00022741"/>
    </source>
</evidence>
<evidence type="ECO:0000313" key="22">
    <source>
        <dbReference type="Proteomes" id="UP000549695"/>
    </source>
</evidence>
<organism evidence="21 22">
    <name type="scientific">Pseudonocardia alni</name>
    <name type="common">Amycolata alni</name>
    <dbReference type="NCBI Taxonomy" id="33907"/>
    <lineage>
        <taxon>Bacteria</taxon>
        <taxon>Bacillati</taxon>
        <taxon>Actinomycetota</taxon>
        <taxon>Actinomycetes</taxon>
        <taxon>Pseudonocardiales</taxon>
        <taxon>Pseudonocardiaceae</taxon>
        <taxon>Pseudonocardia</taxon>
    </lineage>
</organism>
<dbReference type="InterPro" id="IPR036565">
    <property type="entry name" value="Mur-like_cat_sf"/>
</dbReference>
<dbReference type="AlphaFoldDB" id="A0A852W450"/>
<dbReference type="GO" id="GO:0004326">
    <property type="term" value="F:tetrahydrofolylpolyglutamate synthase activity"/>
    <property type="evidence" value="ECO:0007669"/>
    <property type="project" value="UniProtKB-EC"/>
</dbReference>
<reference evidence="21 22" key="1">
    <citation type="submission" date="2020-07" db="EMBL/GenBank/DDBJ databases">
        <title>Sequencing the genomes of 1000 actinobacteria strains.</title>
        <authorList>
            <person name="Klenk H.-P."/>
        </authorList>
    </citation>
    <scope>NUCLEOTIDE SEQUENCE [LARGE SCALE GENOMIC DNA]</scope>
    <source>
        <strain evidence="21 22">DSM 44749</strain>
    </source>
</reference>
<keyword evidence="13" id="KW-0460">Magnesium</keyword>